<dbReference type="Proteomes" id="UP001500443">
    <property type="component" value="Unassembled WGS sequence"/>
</dbReference>
<evidence type="ECO:0000313" key="2">
    <source>
        <dbReference type="EMBL" id="GAA2118210.1"/>
    </source>
</evidence>
<keyword evidence="3" id="KW-1185">Reference proteome</keyword>
<accession>A0ABN2XWD4</accession>
<feature type="region of interest" description="Disordered" evidence="1">
    <location>
        <begin position="30"/>
        <end position="132"/>
    </location>
</feature>
<reference evidence="2 3" key="1">
    <citation type="journal article" date="2019" name="Int. J. Syst. Evol. Microbiol.">
        <title>The Global Catalogue of Microorganisms (GCM) 10K type strain sequencing project: providing services to taxonomists for standard genome sequencing and annotation.</title>
        <authorList>
            <consortium name="The Broad Institute Genomics Platform"/>
            <consortium name="The Broad Institute Genome Sequencing Center for Infectious Disease"/>
            <person name="Wu L."/>
            <person name="Ma J."/>
        </authorList>
    </citation>
    <scope>NUCLEOTIDE SEQUENCE [LARGE SCALE GENOMIC DNA]</scope>
    <source>
        <strain evidence="2 3">JCM 15481</strain>
    </source>
</reference>
<proteinExistence type="predicted"/>
<gene>
    <name evidence="2" type="ORF">GCM10009802_19710</name>
</gene>
<sequence length="146" mass="15241">MSIGAMGAPLDHPMIAFGIRTNTESEGVCAKAPPRHPRAPDCAAAGIRGPRCPPSVRRSRFTRTGHLRRKPYGRPRIDSELRRHAPSTGRPRRGVDVHRAGFPAFLEPAASPAPIRPDGVPGTAPGGPMPCIPTAAAVAAAPAEPG</sequence>
<protein>
    <submittedName>
        <fullName evidence="2">Uncharacterized protein</fullName>
    </submittedName>
</protein>
<evidence type="ECO:0000313" key="3">
    <source>
        <dbReference type="Proteomes" id="UP001500443"/>
    </source>
</evidence>
<feature type="compositionally biased region" description="Basic residues" evidence="1">
    <location>
        <begin position="57"/>
        <end position="73"/>
    </location>
</feature>
<comment type="caution">
    <text evidence="2">The sequence shown here is derived from an EMBL/GenBank/DDBJ whole genome shotgun (WGS) entry which is preliminary data.</text>
</comment>
<name>A0ABN2XWD4_9ACTN</name>
<organism evidence="2 3">
    <name type="scientific">Streptomyces synnematoformans</name>
    <dbReference type="NCBI Taxonomy" id="415721"/>
    <lineage>
        <taxon>Bacteria</taxon>
        <taxon>Bacillati</taxon>
        <taxon>Actinomycetota</taxon>
        <taxon>Actinomycetes</taxon>
        <taxon>Kitasatosporales</taxon>
        <taxon>Streptomycetaceae</taxon>
        <taxon>Streptomyces</taxon>
    </lineage>
</organism>
<evidence type="ECO:0000256" key="1">
    <source>
        <dbReference type="SAM" id="MobiDB-lite"/>
    </source>
</evidence>
<dbReference type="EMBL" id="BAAAPF010000040">
    <property type="protein sequence ID" value="GAA2118210.1"/>
    <property type="molecule type" value="Genomic_DNA"/>
</dbReference>